<dbReference type="EMBL" id="MFKF01000426">
    <property type="protein sequence ID" value="OGG43750.1"/>
    <property type="molecule type" value="Genomic_DNA"/>
</dbReference>
<evidence type="ECO:0000313" key="4">
    <source>
        <dbReference type="Proteomes" id="UP000178606"/>
    </source>
</evidence>
<dbReference type="Proteomes" id="UP000178606">
    <property type="component" value="Unassembled WGS sequence"/>
</dbReference>
<dbReference type="AlphaFoldDB" id="A0A1F6C3J1"/>
<keyword evidence="1" id="KW-0238">DNA-binding</keyword>
<organism evidence="3 4">
    <name type="scientific">Handelsmanbacteria sp. (strain RIFCSPLOWO2_12_FULL_64_10)</name>
    <dbReference type="NCBI Taxonomy" id="1817868"/>
    <lineage>
        <taxon>Bacteria</taxon>
        <taxon>Candidatus Handelsmaniibacteriota</taxon>
    </lineage>
</organism>
<dbReference type="Pfam" id="PF12802">
    <property type="entry name" value="MarR_2"/>
    <property type="match status" value="1"/>
</dbReference>
<evidence type="ECO:0000313" key="3">
    <source>
        <dbReference type="EMBL" id="OGG43750.1"/>
    </source>
</evidence>
<sequence>MTVFVPYKYNPNEMPAEDVETVFVGRQHLLDHLVAAVREQTNRETIQHYLLLGPRGVGKTTLLRMLERRVQADPDLSSRWLPVRYREEEFYAYTLRDLLSLTLEYLDTETGLSEAGVILRQADDETDDARSLAKILDGLRKICASHEKRILLLIDNFDQIFSKRSPNDTDEWAFRKLLSTESFLMVVGASTRLFEDIFSYDEAFFNFFSPVPVGNLNDEEVQALLHARANLDENHDFLRDFEERREKVRAITYLTGGNPRLVLMLYEILSHRQFLPVVQALRATIDNLTPLYKDVLEGLPRQQSKILDALMRQGGVESPSEIAKRARLPLNAVTTQVGRLKGARLIEVQGEGRGKPAVYRVSDQMFRTWYQMRYLRPARRRVEMFVEFLRAWFTVEDSQEGRIDEAKGWMARIDELEPEGTPAEQRLEARINIIVTLARTCSLDAATALLDTLLNTAPSDLRERLAFLKPGLIFAQSGDESTLAKLPQEEQEMARRIAATVKRTA</sequence>
<protein>
    <recommendedName>
        <fullName evidence="2">AAA+ ATPase domain-containing protein</fullName>
    </recommendedName>
</protein>
<dbReference type="SMART" id="SM00382">
    <property type="entry name" value="AAA"/>
    <property type="match status" value="1"/>
</dbReference>
<dbReference type="InterPro" id="IPR036390">
    <property type="entry name" value="WH_DNA-bd_sf"/>
</dbReference>
<dbReference type="SUPFAM" id="SSF46785">
    <property type="entry name" value="Winged helix' DNA-binding domain"/>
    <property type="match status" value="1"/>
</dbReference>
<dbReference type="SUPFAM" id="SSF52540">
    <property type="entry name" value="P-loop containing nucleoside triphosphate hydrolases"/>
    <property type="match status" value="1"/>
</dbReference>
<dbReference type="InterPro" id="IPR036388">
    <property type="entry name" value="WH-like_DNA-bd_sf"/>
</dbReference>
<evidence type="ECO:0000256" key="1">
    <source>
        <dbReference type="ARBA" id="ARBA00023125"/>
    </source>
</evidence>
<dbReference type="InterPro" id="IPR027417">
    <property type="entry name" value="P-loop_NTPase"/>
</dbReference>
<dbReference type="PANTHER" id="PTHR34301:SF8">
    <property type="entry name" value="ATPASE DOMAIN-CONTAINING PROTEIN"/>
    <property type="match status" value="1"/>
</dbReference>
<evidence type="ECO:0000259" key="2">
    <source>
        <dbReference type="SMART" id="SM00382"/>
    </source>
</evidence>
<dbReference type="CDD" id="cd00090">
    <property type="entry name" value="HTH_ARSR"/>
    <property type="match status" value="1"/>
</dbReference>
<name>A0A1F6C3J1_HANXR</name>
<dbReference type="Gene3D" id="1.10.10.10">
    <property type="entry name" value="Winged helix-like DNA-binding domain superfamily/Winged helix DNA-binding domain"/>
    <property type="match status" value="1"/>
</dbReference>
<dbReference type="Gene3D" id="3.40.50.300">
    <property type="entry name" value="P-loop containing nucleotide triphosphate hydrolases"/>
    <property type="match status" value="1"/>
</dbReference>
<accession>A0A1F6C3J1</accession>
<comment type="caution">
    <text evidence="3">The sequence shown here is derived from an EMBL/GenBank/DDBJ whole genome shotgun (WGS) entry which is preliminary data.</text>
</comment>
<dbReference type="InterPro" id="IPR003593">
    <property type="entry name" value="AAA+_ATPase"/>
</dbReference>
<dbReference type="InterPro" id="IPR011991">
    <property type="entry name" value="ArsR-like_HTH"/>
</dbReference>
<dbReference type="CDD" id="cd00882">
    <property type="entry name" value="Ras_like_GTPase"/>
    <property type="match status" value="1"/>
</dbReference>
<dbReference type="PANTHER" id="PTHR34301">
    <property type="entry name" value="DNA-BINDING PROTEIN-RELATED"/>
    <property type="match status" value="1"/>
</dbReference>
<gene>
    <name evidence="3" type="ORF">A3F84_13295</name>
</gene>
<reference evidence="3 4" key="1">
    <citation type="journal article" date="2016" name="Nat. Commun.">
        <title>Thousands of microbial genomes shed light on interconnected biogeochemical processes in an aquifer system.</title>
        <authorList>
            <person name="Anantharaman K."/>
            <person name="Brown C.T."/>
            <person name="Hug L.A."/>
            <person name="Sharon I."/>
            <person name="Castelle C.J."/>
            <person name="Probst A.J."/>
            <person name="Thomas B.C."/>
            <person name="Singh A."/>
            <person name="Wilkins M.J."/>
            <person name="Karaoz U."/>
            <person name="Brodie E.L."/>
            <person name="Williams K.H."/>
            <person name="Hubbard S.S."/>
            <person name="Banfield J.F."/>
        </authorList>
    </citation>
    <scope>NUCLEOTIDE SEQUENCE [LARGE SCALE GENOMIC DNA]</scope>
    <source>
        <strain evidence="4">RIFCSPLOWO2_12_FULL_64_10</strain>
    </source>
</reference>
<proteinExistence type="predicted"/>
<dbReference type="Pfam" id="PF13191">
    <property type="entry name" value="AAA_16"/>
    <property type="match status" value="1"/>
</dbReference>
<dbReference type="InterPro" id="IPR041664">
    <property type="entry name" value="AAA_16"/>
</dbReference>
<dbReference type="GO" id="GO:0003677">
    <property type="term" value="F:DNA binding"/>
    <property type="evidence" value="ECO:0007669"/>
    <property type="project" value="UniProtKB-KW"/>
</dbReference>
<dbReference type="InterPro" id="IPR000835">
    <property type="entry name" value="HTH_MarR-typ"/>
</dbReference>
<feature type="domain" description="AAA+ ATPase" evidence="2">
    <location>
        <begin position="45"/>
        <end position="217"/>
    </location>
</feature>